<comment type="caution">
    <text evidence="1">The sequence shown here is derived from an EMBL/GenBank/DDBJ whole genome shotgun (WGS) entry which is preliminary data.</text>
</comment>
<keyword evidence="2" id="KW-1185">Reference proteome</keyword>
<protein>
    <submittedName>
        <fullName evidence="1">Uncharacterized protein</fullName>
    </submittedName>
</protein>
<reference evidence="1" key="1">
    <citation type="submission" date="2022-04" db="EMBL/GenBank/DDBJ databases">
        <title>Genome of the entomopathogenic fungus Entomophthora muscae.</title>
        <authorList>
            <person name="Elya C."/>
            <person name="Lovett B.R."/>
            <person name="Lee E."/>
            <person name="Macias A.M."/>
            <person name="Hajek A.E."/>
            <person name="De Bivort B.L."/>
            <person name="Kasson M.T."/>
            <person name="De Fine Licht H.H."/>
            <person name="Stajich J.E."/>
        </authorList>
    </citation>
    <scope>NUCLEOTIDE SEQUENCE</scope>
    <source>
        <strain evidence="1">Berkeley</strain>
    </source>
</reference>
<gene>
    <name evidence="1" type="ORF">DSO57_1028191</name>
</gene>
<sequence>MKCTDRKEAPSSSVFLPHIHDETVEDLNHPSNPDPPRKPPSSPSLPRILETEDELEIEDHYLFLTDLNKYFLFEDNPRYNIVTVESVPESPRTSSFSHLLSDTPSLEVSPAGVTAWGRRATSQESKNKSPAAFGSHYCSHPAQMGPAMVPQVNSPGFRPLRFPNTAEEDRQSLLADPANLGKPIRSACGTKVNAQIASYDVDLSNQPIILRACQDAKGPAALSSSCNLSQPIILHASWDARGQHTLYEPCNLGQPIISSGAICNSMHMAPSESSNLGEPITPDDTMEIDSANVSNNNCNLSGPITPDDAMEINSPTALINNCNFNEPIRPRNTMGTSVPNVLSNNCNSDGPIRSGAAGANFTHTDQTGCPIPSQPIRPHITKETNAPNVLNNNCNLDETIRSGAADANYTHTIPSQPIRYKRDLNWPNQFSSDSSEPMDTFHTPP</sequence>
<dbReference type="Proteomes" id="UP001165960">
    <property type="component" value="Unassembled WGS sequence"/>
</dbReference>
<evidence type="ECO:0000313" key="2">
    <source>
        <dbReference type="Proteomes" id="UP001165960"/>
    </source>
</evidence>
<organism evidence="1 2">
    <name type="scientific">Entomophthora muscae</name>
    <dbReference type="NCBI Taxonomy" id="34485"/>
    <lineage>
        <taxon>Eukaryota</taxon>
        <taxon>Fungi</taxon>
        <taxon>Fungi incertae sedis</taxon>
        <taxon>Zoopagomycota</taxon>
        <taxon>Entomophthoromycotina</taxon>
        <taxon>Entomophthoromycetes</taxon>
        <taxon>Entomophthorales</taxon>
        <taxon>Entomophthoraceae</taxon>
        <taxon>Entomophthora</taxon>
    </lineage>
</organism>
<evidence type="ECO:0000313" key="1">
    <source>
        <dbReference type="EMBL" id="KAJ9056878.1"/>
    </source>
</evidence>
<proteinExistence type="predicted"/>
<dbReference type="EMBL" id="QTSX02005857">
    <property type="protein sequence ID" value="KAJ9056878.1"/>
    <property type="molecule type" value="Genomic_DNA"/>
</dbReference>
<accession>A0ACC2S3L5</accession>
<name>A0ACC2S3L5_9FUNG</name>